<dbReference type="PRINTS" id="PR00149">
    <property type="entry name" value="FUMRATELYASE"/>
</dbReference>
<dbReference type="InterPro" id="IPR019468">
    <property type="entry name" value="AdenyloSucc_lyase_C"/>
</dbReference>
<dbReference type="InterPro" id="IPR020557">
    <property type="entry name" value="Fumarate_lyase_CS"/>
</dbReference>
<dbReference type="Gene3D" id="1.10.40.30">
    <property type="entry name" value="Fumarase/aspartase (C-terminal domain)"/>
    <property type="match status" value="1"/>
</dbReference>
<evidence type="ECO:0000313" key="4">
    <source>
        <dbReference type="Proteomes" id="UP000317036"/>
    </source>
</evidence>
<proteinExistence type="predicted"/>
<dbReference type="GO" id="GO:0004018">
    <property type="term" value="F:N6-(1,2-dicarboxyethyl)AMP AMP-lyase (fumarate-forming) activity"/>
    <property type="evidence" value="ECO:0007669"/>
    <property type="project" value="TreeGrafter"/>
</dbReference>
<organism evidence="3 4">
    <name type="scientific">Paenibacillus cremeus</name>
    <dbReference type="NCBI Taxonomy" id="2163881"/>
    <lineage>
        <taxon>Bacteria</taxon>
        <taxon>Bacillati</taxon>
        <taxon>Bacillota</taxon>
        <taxon>Bacilli</taxon>
        <taxon>Bacillales</taxon>
        <taxon>Paenibacillaceae</taxon>
        <taxon>Paenibacillus</taxon>
    </lineage>
</organism>
<dbReference type="GO" id="GO:0044208">
    <property type="term" value="P:'de novo' AMP biosynthetic process"/>
    <property type="evidence" value="ECO:0007669"/>
    <property type="project" value="TreeGrafter"/>
</dbReference>
<gene>
    <name evidence="3" type="ORF">FPZ49_32580</name>
</gene>
<dbReference type="InterPro" id="IPR000362">
    <property type="entry name" value="Fumarate_lyase_fam"/>
</dbReference>
<dbReference type="InterPro" id="IPR022761">
    <property type="entry name" value="Fumarate_lyase_N"/>
</dbReference>
<sequence length="448" mass="49008">MQNNQENRLQQIFSMRSRLQRYLEVEAALALAQAELDLIPQEAANKIAEAAKVELMDIERLEADQARTGHFMMPIVSELSRVVGEPEGGFVHWGATSQNIEQNGDVLGYRAAVDILKEQMCDVLEALAQLGERSADTVMAGRTHWQQAVPITLGFKVANWSDVMMRHLERLEQLKPRLLTAMMGGAVGNFASLGSIGPAVQEGVARRLHLTPMSVPGRNIVDQFAEFLLLLGMIAASLTSMAEEVARLMATEFGEIAESLPEGDVGSSTMPQKRNAKKCMEIVTKSARIRANVPVALEAMIHSHEVDGARFAIMQSAIEQSTLLTGDLLQAMHSVLSGLEIYPEHMLRNLKLSGGLINAEAVMMTLADTLGRQIAHEIVHEAAHQVATSGFTITFYDVLSKDPHVSAHLIPEEITRLLDPASHTGLSSDIARETSARAYAASRLHRTI</sequence>
<protein>
    <submittedName>
        <fullName evidence="3">Adenylosuccinate lyase family protein</fullName>
    </submittedName>
</protein>
<dbReference type="Gene3D" id="1.10.275.10">
    <property type="entry name" value="Fumarase/aspartase (N-terminal domain)"/>
    <property type="match status" value="1"/>
</dbReference>
<feature type="domain" description="Adenylosuccinate lyase C-terminal" evidence="2">
    <location>
        <begin position="354"/>
        <end position="435"/>
    </location>
</feature>
<dbReference type="PRINTS" id="PR00145">
    <property type="entry name" value="ARGSUCLYASE"/>
</dbReference>
<dbReference type="OrthoDB" id="9768878at2"/>
<evidence type="ECO:0000259" key="2">
    <source>
        <dbReference type="SMART" id="SM00998"/>
    </source>
</evidence>
<evidence type="ECO:0000313" key="3">
    <source>
        <dbReference type="EMBL" id="TVY01048.1"/>
    </source>
</evidence>
<dbReference type="GO" id="GO:0005829">
    <property type="term" value="C:cytosol"/>
    <property type="evidence" value="ECO:0007669"/>
    <property type="project" value="TreeGrafter"/>
</dbReference>
<dbReference type="AlphaFoldDB" id="A0A559JMG2"/>
<dbReference type="Pfam" id="PF00206">
    <property type="entry name" value="Lyase_1"/>
    <property type="match status" value="1"/>
</dbReference>
<dbReference type="EMBL" id="VNJI01000071">
    <property type="protein sequence ID" value="TVY01048.1"/>
    <property type="molecule type" value="Genomic_DNA"/>
</dbReference>
<name>A0A559JMG2_9BACL</name>
<keyword evidence="1 3" id="KW-0456">Lyase</keyword>
<dbReference type="SUPFAM" id="SSF48557">
    <property type="entry name" value="L-aspartase-like"/>
    <property type="match status" value="1"/>
</dbReference>
<keyword evidence="4" id="KW-1185">Reference proteome</keyword>
<dbReference type="PANTHER" id="PTHR43172">
    <property type="entry name" value="ADENYLOSUCCINATE LYASE"/>
    <property type="match status" value="1"/>
</dbReference>
<dbReference type="InterPro" id="IPR024083">
    <property type="entry name" value="Fumarase/histidase_N"/>
</dbReference>
<dbReference type="RefSeq" id="WP_144854467.1">
    <property type="nucleotide sequence ID" value="NZ_VNJI01000071.1"/>
</dbReference>
<dbReference type="SMART" id="SM00998">
    <property type="entry name" value="ADSL_C"/>
    <property type="match status" value="1"/>
</dbReference>
<dbReference type="CDD" id="cd01597">
    <property type="entry name" value="pCLME"/>
    <property type="match status" value="1"/>
</dbReference>
<evidence type="ECO:0000256" key="1">
    <source>
        <dbReference type="ARBA" id="ARBA00023239"/>
    </source>
</evidence>
<dbReference type="InterPro" id="IPR008948">
    <property type="entry name" value="L-Aspartase-like"/>
</dbReference>
<dbReference type="Pfam" id="PF10397">
    <property type="entry name" value="ADSL_C"/>
    <property type="match status" value="1"/>
</dbReference>
<dbReference type="PANTHER" id="PTHR43172:SF1">
    <property type="entry name" value="ADENYLOSUCCINATE LYASE"/>
    <property type="match status" value="1"/>
</dbReference>
<dbReference type="PROSITE" id="PS00163">
    <property type="entry name" value="FUMARATE_LYASES"/>
    <property type="match status" value="1"/>
</dbReference>
<dbReference type="GO" id="GO:0070626">
    <property type="term" value="F:(S)-2-(5-amino-1-(5-phospho-D-ribosyl)imidazole-4-carboxamido) succinate lyase (fumarate-forming) activity"/>
    <property type="evidence" value="ECO:0007669"/>
    <property type="project" value="TreeGrafter"/>
</dbReference>
<accession>A0A559JMG2</accession>
<reference evidence="3 4" key="1">
    <citation type="submission" date="2019-07" db="EMBL/GenBank/DDBJ databases">
        <authorList>
            <person name="Kim J."/>
        </authorList>
    </citation>
    <scope>NUCLEOTIDE SEQUENCE [LARGE SCALE GENOMIC DNA]</scope>
    <source>
        <strain evidence="3 4">JC52</strain>
    </source>
</reference>
<comment type="caution">
    <text evidence="3">The sequence shown here is derived from an EMBL/GenBank/DDBJ whole genome shotgun (WGS) entry which is preliminary data.</text>
</comment>
<dbReference type="Proteomes" id="UP000317036">
    <property type="component" value="Unassembled WGS sequence"/>
</dbReference>
<dbReference type="Gene3D" id="1.20.200.10">
    <property type="entry name" value="Fumarase/aspartase (Central domain)"/>
    <property type="match status" value="1"/>
</dbReference>